<reference evidence="3 4" key="1">
    <citation type="submission" date="2017-06" db="EMBL/GenBank/DDBJ databases">
        <authorList>
            <person name="Kim H.J."/>
            <person name="Triplett B.A."/>
        </authorList>
    </citation>
    <scope>NUCLEOTIDE SEQUENCE [LARGE SCALE GENOMIC DNA]</scope>
    <source>
        <strain evidence="3 4">DSM 22179</strain>
    </source>
</reference>
<evidence type="ECO:0008006" key="5">
    <source>
        <dbReference type="Google" id="ProtNLM"/>
    </source>
</evidence>
<evidence type="ECO:0000256" key="2">
    <source>
        <dbReference type="SAM" id="Phobius"/>
    </source>
</evidence>
<sequence length="125" mass="13445">MAHTRRTPDQPVASVTSAAPSASVDRDRRLRVYLWQMGIRILAFPVGAWLVYKGTWVWFGVALLLFAAFIPYIAVVLANARQAPPAGQGGQFVAGREELLAPTAGGDEDEPVVLVGELAEDDRAG</sequence>
<proteinExistence type="predicted"/>
<keyword evidence="4" id="KW-1185">Reference proteome</keyword>
<feature type="region of interest" description="Disordered" evidence="1">
    <location>
        <begin position="1"/>
        <end position="20"/>
    </location>
</feature>
<dbReference type="AlphaFoldDB" id="A0A212T0X4"/>
<dbReference type="EMBL" id="FYEZ01000001">
    <property type="protein sequence ID" value="SNC59665.1"/>
    <property type="molecule type" value="Genomic_DNA"/>
</dbReference>
<dbReference type="OrthoDB" id="4229919at2"/>
<dbReference type="Proteomes" id="UP000198122">
    <property type="component" value="Unassembled WGS sequence"/>
</dbReference>
<dbReference type="InterPro" id="IPR021449">
    <property type="entry name" value="DUF3099"/>
</dbReference>
<accession>A0A212T0X4</accession>
<evidence type="ECO:0000313" key="3">
    <source>
        <dbReference type="EMBL" id="SNC59665.1"/>
    </source>
</evidence>
<keyword evidence="2" id="KW-0812">Transmembrane</keyword>
<organism evidence="3 4">
    <name type="scientific">Kytococcus aerolatus</name>
    <dbReference type="NCBI Taxonomy" id="592308"/>
    <lineage>
        <taxon>Bacteria</taxon>
        <taxon>Bacillati</taxon>
        <taxon>Actinomycetota</taxon>
        <taxon>Actinomycetes</taxon>
        <taxon>Micrococcales</taxon>
        <taxon>Kytococcaceae</taxon>
        <taxon>Kytococcus</taxon>
    </lineage>
</organism>
<evidence type="ECO:0000256" key="1">
    <source>
        <dbReference type="SAM" id="MobiDB-lite"/>
    </source>
</evidence>
<feature type="transmembrane region" description="Helical" evidence="2">
    <location>
        <begin position="32"/>
        <end position="52"/>
    </location>
</feature>
<protein>
    <recommendedName>
        <fullName evidence="5">DUF3099 domain-containing protein</fullName>
    </recommendedName>
</protein>
<feature type="transmembrane region" description="Helical" evidence="2">
    <location>
        <begin position="58"/>
        <end position="78"/>
    </location>
</feature>
<evidence type="ECO:0000313" key="4">
    <source>
        <dbReference type="Proteomes" id="UP000198122"/>
    </source>
</evidence>
<keyword evidence="2" id="KW-1133">Transmembrane helix</keyword>
<keyword evidence="2" id="KW-0472">Membrane</keyword>
<dbReference type="Pfam" id="PF11298">
    <property type="entry name" value="DUF3099"/>
    <property type="match status" value="1"/>
</dbReference>
<gene>
    <name evidence="3" type="ORF">SAMN05445756_0113</name>
</gene>
<feature type="compositionally biased region" description="Low complexity" evidence="1">
    <location>
        <begin position="11"/>
        <end position="20"/>
    </location>
</feature>
<dbReference type="RefSeq" id="WP_088817169.1">
    <property type="nucleotide sequence ID" value="NZ_FYEZ01000001.1"/>
</dbReference>
<name>A0A212T0X4_9MICO</name>